<evidence type="ECO:0000313" key="3">
    <source>
        <dbReference type="Proteomes" id="UP001178507"/>
    </source>
</evidence>
<keyword evidence="3" id="KW-1185">Reference proteome</keyword>
<proteinExistence type="predicted"/>
<dbReference type="AlphaFoldDB" id="A0AA36IFK7"/>
<evidence type="ECO:0000313" key="2">
    <source>
        <dbReference type="EMBL" id="CAJ1385825.1"/>
    </source>
</evidence>
<comment type="caution">
    <text evidence="2">The sequence shown here is derived from an EMBL/GenBank/DDBJ whole genome shotgun (WGS) entry which is preliminary data.</text>
</comment>
<name>A0AA36IFK7_9DINO</name>
<dbReference type="Proteomes" id="UP001178507">
    <property type="component" value="Unassembled WGS sequence"/>
</dbReference>
<sequence length="371" mass="39632">LSDSWALTYGREGENATYAETASSFETKQVVGFLWPVALLKAHGKPIPKKLQVIQHQGAPVQGAVLVENVVGAIELASTSSKTAKRVVETGRDDSDQEGEADAGDADASLGRWSCQLFLQGRAGKVAAAESRELDKSETIILLAQQMKNALEDSRQIMGVTVSKASAMKDKVEARLSEDSTKLLSETIRREGTSCRAAVIWQNLKDCATTLAGITLGGNFTPRSPIAAALERNVAGSASILPAETPSDKVDDMCHEDAGQGDQVQAMTASANQLWSFIKAFRASNIIDKVAPDKSNLLEDMCRLQILARICVEPGLPAASECDSIEAAKSVLTKTKSSPFYCAVTVLPVGVFLCAQLRRFARLLSHAQVGP</sequence>
<gene>
    <name evidence="2" type="ORF">EVOR1521_LOCUS12337</name>
</gene>
<reference evidence="2" key="1">
    <citation type="submission" date="2023-08" db="EMBL/GenBank/DDBJ databases">
        <authorList>
            <person name="Chen Y."/>
            <person name="Shah S."/>
            <person name="Dougan E. K."/>
            <person name="Thang M."/>
            <person name="Chan C."/>
        </authorList>
    </citation>
    <scope>NUCLEOTIDE SEQUENCE</scope>
</reference>
<protein>
    <submittedName>
        <fullName evidence="2">Uncharacterized protein</fullName>
    </submittedName>
</protein>
<dbReference type="EMBL" id="CAUJNA010001286">
    <property type="protein sequence ID" value="CAJ1385825.1"/>
    <property type="molecule type" value="Genomic_DNA"/>
</dbReference>
<organism evidence="2 3">
    <name type="scientific">Effrenium voratum</name>
    <dbReference type="NCBI Taxonomy" id="2562239"/>
    <lineage>
        <taxon>Eukaryota</taxon>
        <taxon>Sar</taxon>
        <taxon>Alveolata</taxon>
        <taxon>Dinophyceae</taxon>
        <taxon>Suessiales</taxon>
        <taxon>Symbiodiniaceae</taxon>
        <taxon>Effrenium</taxon>
    </lineage>
</organism>
<feature type="non-terminal residue" evidence="2">
    <location>
        <position position="1"/>
    </location>
</feature>
<accession>A0AA36IFK7</accession>
<feature type="compositionally biased region" description="Acidic residues" evidence="1">
    <location>
        <begin position="95"/>
        <end position="105"/>
    </location>
</feature>
<feature type="region of interest" description="Disordered" evidence="1">
    <location>
        <begin position="84"/>
        <end position="106"/>
    </location>
</feature>
<evidence type="ECO:0000256" key="1">
    <source>
        <dbReference type="SAM" id="MobiDB-lite"/>
    </source>
</evidence>